<keyword evidence="2" id="KW-1185">Reference proteome</keyword>
<organism evidence="1 2">
    <name type="scientific">Amycolatopsis cihanbeyliensis</name>
    <dbReference type="NCBI Taxonomy" id="1128664"/>
    <lineage>
        <taxon>Bacteria</taxon>
        <taxon>Bacillati</taxon>
        <taxon>Actinomycetota</taxon>
        <taxon>Actinomycetes</taxon>
        <taxon>Pseudonocardiales</taxon>
        <taxon>Pseudonocardiaceae</taxon>
        <taxon>Amycolatopsis</taxon>
    </lineage>
</organism>
<evidence type="ECO:0000313" key="2">
    <source>
        <dbReference type="Proteomes" id="UP000320876"/>
    </source>
</evidence>
<dbReference type="GO" id="GO:0003677">
    <property type="term" value="F:DNA binding"/>
    <property type="evidence" value="ECO:0007669"/>
    <property type="project" value="UniProtKB-KW"/>
</dbReference>
<proteinExistence type="predicted"/>
<evidence type="ECO:0000313" key="1">
    <source>
        <dbReference type="EMBL" id="TQJ04311.1"/>
    </source>
</evidence>
<accession>A0A542DMI7</accession>
<keyword evidence="1" id="KW-0238">DNA-binding</keyword>
<dbReference type="Pfam" id="PF06224">
    <property type="entry name" value="AlkZ-like"/>
    <property type="match status" value="1"/>
</dbReference>
<dbReference type="PANTHER" id="PTHR38479:SF2">
    <property type="entry name" value="WINGED HELIX DNA-BINDING DOMAIN-CONTAINING PROTEIN"/>
    <property type="match status" value="1"/>
</dbReference>
<sequence>MVASRRYRDRMVTVERRQVLRYRLAQHRLAERGPAEELLPAAGAIGIQHTPPGSAAQALHARLAGLTPEHVAEALDTGKTLVQLWSVRGAPHVVPTADAAVFTTGALPDDEESCLRFIRGAADHLARFGLSASEAVRYTREALPAVLDGRMLTKDELGVELAERVVEKLPARMRTAWREPDGLGHNTYGQSLVRFALYVVGLHGELVIHSPARGAARFALPWQWLGAALPRMEPIAARAELVRRYLRCHGPSDATEFASWAGVSPEYARRSFDLLPDELVEVRYADRGRWIRRPDLALLREPPSTRGALLLPAHDPLLGTRDRGCLVTEPALRKQVWRTSGNPGVLMVDGEVAGLWRPRKRGNTLTVRVETFTEAVGPTRAAIEREAESLPPFRGARRVDVTF</sequence>
<reference evidence="1 2" key="1">
    <citation type="submission" date="2019-06" db="EMBL/GenBank/DDBJ databases">
        <title>Sequencing the genomes of 1000 actinobacteria strains.</title>
        <authorList>
            <person name="Klenk H.-P."/>
        </authorList>
    </citation>
    <scope>NUCLEOTIDE SEQUENCE [LARGE SCALE GENOMIC DNA]</scope>
    <source>
        <strain evidence="1 2">DSM 45679</strain>
    </source>
</reference>
<name>A0A542DMI7_AMYCI</name>
<dbReference type="PANTHER" id="PTHR38479">
    <property type="entry name" value="LMO0824 PROTEIN"/>
    <property type="match status" value="1"/>
</dbReference>
<dbReference type="EMBL" id="VFML01000001">
    <property type="protein sequence ID" value="TQJ04311.1"/>
    <property type="molecule type" value="Genomic_DNA"/>
</dbReference>
<dbReference type="Proteomes" id="UP000320876">
    <property type="component" value="Unassembled WGS sequence"/>
</dbReference>
<protein>
    <submittedName>
        <fullName evidence="1">Winged helix DNA-binding protein</fullName>
    </submittedName>
</protein>
<dbReference type="InterPro" id="IPR009351">
    <property type="entry name" value="AlkZ-like"/>
</dbReference>
<dbReference type="AlphaFoldDB" id="A0A542DMI7"/>
<gene>
    <name evidence="1" type="ORF">FB471_4097</name>
</gene>
<comment type="caution">
    <text evidence="1">The sequence shown here is derived from an EMBL/GenBank/DDBJ whole genome shotgun (WGS) entry which is preliminary data.</text>
</comment>